<sequence length="1336" mass="149628">MAASNGSEYFEVEIDGTARESFTRASNAESLEEDEDELMWAAIARLPSQKQGNFALLKTTTSRNGGEAKTETIDVRKLNRSRRELVVSKALATNDQDNYKLLSAIKERLDRVGIEVPKVEVRFQNLKVVADVQTGSRALPTLVNATRDVFERILTGLRIFKPKRHSLTILNDVSGVVKPGRMTLLLGPPASGKSTLLLALAGKLDSSLKKSGNITYNGYKLDEFHVQRTSAYISQTDNHIPELTVRETFDFAARWQGANEGFAAYINDLNRLEKERNIRPSPEIDAFMKASSVGGKKHSVSTDYVLKVLGLDLCSETVVGNDMIRGVSGEGHLVYQGPRAEVLEFFESLGFQLPPRKGVADFLQEVTSKKDQAQYWADPSKPYVFLPVSEIAKAFKDSRFGKALKSSLSVPHDKSKCHPSALSKTRYAVSKWELFRTCFAREILLIQRHSFLYIFRTCQVAFVGFVACTMFLRTRLHPTDEKNGNLYLSCLFFAVVHMMFNGFSELPIMITRLPVFYKQRDNYFHPAWAWSVASWILRVPYSVLEAVVWSCVVYFTVGFAPETGRFFRHMFLLFSLHQMALGLFRMMASIARDMVVANTFASSSLLIVFLMGGFIIPKESIKPWWSWAYWVSPLSYAQSAISVNEFAAARWKKKSVIGDNTIGYNVLHTHSLPSGDYWYWIGVGALLLYSLLFNSVVTLALAYLNHVAFPVLFITALRKSQVVIDDKEENSVKMAKQQFEINTTSAPESGKKKGMILPFQPLAMTFHNVNYYVDMPQAMRSQGIPEKKLQLLSNVSGVFSPGVLTALVGSSGAGKTTLMDVLAGRKTGGYIEGDIKISGYPKEQSTFARISGYVEQNDIHSPQVTVEESLWFSANLRLSKEVSKNQRHEFVEEVMRLVELDSLRDALVGFPGSSGLSTEQRKRLTIAVELVANPSIIFMDEPTSGLDARAAAIVMRTVRNTVDTGRTVVCTIHQPSIDIFEAFDEALDGIPSIPSGYNPATWMLEVTTAATEEKLGVDFADVYRSSEQYRVVESSIKNLSVPPPGSEPLKFSSTYSQDPLSQFFICFWKQNLIYWRSPQYNAVRLAFTVAAALILGSVFWDIGSKRSSTQGLFMVMGALYASCLFLGVNNASSVQPIVSIERTVFYREKAAGMYSPIPYAVAQGLVEMPYVFVQTIIFGFITFFMINFERTARKFFLFLVFMFLTFSYFTFYGMMAVGLTPNQHLAAVISSAFYSLWNLQSGFLIPRPSIPGWWIWFYYISPVAWTLRGIVSSQLGDVETMIVEPTFRGTVKEYLEESLGFGPGMVGVSAAVLVAFSLLFFGSFAFSVKFLNFQKR</sequence>
<proteinExistence type="predicted"/>
<reference evidence="2" key="1">
    <citation type="journal article" date="2023" name="Hortic. Res.">
        <title>A chromosome-level phased genome enabling allele-level studies in sweet orange: a case study on citrus Huanglongbing tolerance.</title>
        <authorList>
            <person name="Wu B."/>
            <person name="Yu Q."/>
            <person name="Deng Z."/>
            <person name="Duan Y."/>
            <person name="Luo F."/>
            <person name="Gmitter F. Jr."/>
        </authorList>
    </citation>
    <scope>NUCLEOTIDE SEQUENCE [LARGE SCALE GENOMIC DNA]</scope>
    <source>
        <strain evidence="2">cv. Valencia</strain>
    </source>
</reference>
<comment type="caution">
    <text evidence="1">The sequence shown here is derived from an EMBL/GenBank/DDBJ whole genome shotgun (WGS) entry which is preliminary data.</text>
</comment>
<name>A0ACB8IWT4_CITSI</name>
<accession>A0ACB8IWT4</accession>
<dbReference type="Proteomes" id="UP000829398">
    <property type="component" value="Chromosome 8"/>
</dbReference>
<gene>
    <name evidence="1" type="ORF">KPL71_025094</name>
</gene>
<protein>
    <submittedName>
        <fullName evidence="1">ABC transporter G family member 31</fullName>
    </submittedName>
</protein>
<evidence type="ECO:0000313" key="2">
    <source>
        <dbReference type="Proteomes" id="UP000829398"/>
    </source>
</evidence>
<keyword evidence="2" id="KW-1185">Reference proteome</keyword>
<evidence type="ECO:0000313" key="1">
    <source>
        <dbReference type="EMBL" id="KAH9701689.1"/>
    </source>
</evidence>
<dbReference type="EMBL" id="CM039177">
    <property type="protein sequence ID" value="KAH9701689.1"/>
    <property type="molecule type" value="Genomic_DNA"/>
</dbReference>
<organism evidence="1 2">
    <name type="scientific">Citrus sinensis</name>
    <name type="common">Sweet orange</name>
    <name type="synonym">Citrus aurantium var. sinensis</name>
    <dbReference type="NCBI Taxonomy" id="2711"/>
    <lineage>
        <taxon>Eukaryota</taxon>
        <taxon>Viridiplantae</taxon>
        <taxon>Streptophyta</taxon>
        <taxon>Embryophyta</taxon>
        <taxon>Tracheophyta</taxon>
        <taxon>Spermatophyta</taxon>
        <taxon>Magnoliopsida</taxon>
        <taxon>eudicotyledons</taxon>
        <taxon>Gunneridae</taxon>
        <taxon>Pentapetalae</taxon>
        <taxon>rosids</taxon>
        <taxon>malvids</taxon>
        <taxon>Sapindales</taxon>
        <taxon>Rutaceae</taxon>
        <taxon>Aurantioideae</taxon>
        <taxon>Citrus</taxon>
    </lineage>
</organism>